<feature type="compositionally biased region" description="Low complexity" evidence="1">
    <location>
        <begin position="311"/>
        <end position="333"/>
    </location>
</feature>
<feature type="compositionally biased region" description="Basic and acidic residues" evidence="1">
    <location>
        <begin position="52"/>
        <end position="63"/>
    </location>
</feature>
<evidence type="ECO:0000313" key="3">
    <source>
        <dbReference type="Proteomes" id="UP001642484"/>
    </source>
</evidence>
<feature type="compositionally biased region" description="Basic and acidic residues" evidence="1">
    <location>
        <begin position="142"/>
        <end position="152"/>
    </location>
</feature>
<protein>
    <submittedName>
        <fullName evidence="2">Uncharacterized protein</fullName>
    </submittedName>
</protein>
<dbReference type="EMBL" id="CAXAMN010003792">
    <property type="protein sequence ID" value="CAK9006301.1"/>
    <property type="molecule type" value="Genomic_DNA"/>
</dbReference>
<feature type="region of interest" description="Disordered" evidence="1">
    <location>
        <begin position="102"/>
        <end position="250"/>
    </location>
</feature>
<feature type="region of interest" description="Disordered" evidence="1">
    <location>
        <begin position="277"/>
        <end position="356"/>
    </location>
</feature>
<organism evidence="2 3">
    <name type="scientific">Durusdinium trenchii</name>
    <dbReference type="NCBI Taxonomy" id="1381693"/>
    <lineage>
        <taxon>Eukaryota</taxon>
        <taxon>Sar</taxon>
        <taxon>Alveolata</taxon>
        <taxon>Dinophyceae</taxon>
        <taxon>Suessiales</taxon>
        <taxon>Symbiodiniaceae</taxon>
        <taxon>Durusdinium</taxon>
    </lineage>
</organism>
<evidence type="ECO:0000313" key="2">
    <source>
        <dbReference type="EMBL" id="CAK9006301.1"/>
    </source>
</evidence>
<comment type="caution">
    <text evidence="2">The sequence shown here is derived from an EMBL/GenBank/DDBJ whole genome shotgun (WGS) entry which is preliminary data.</text>
</comment>
<feature type="compositionally biased region" description="Acidic residues" evidence="1">
    <location>
        <begin position="163"/>
        <end position="174"/>
    </location>
</feature>
<keyword evidence="3" id="KW-1185">Reference proteome</keyword>
<evidence type="ECO:0000256" key="1">
    <source>
        <dbReference type="SAM" id="MobiDB-lite"/>
    </source>
</evidence>
<gene>
    <name evidence="2" type="ORF">CCMP2556_LOCUS8416</name>
</gene>
<feature type="compositionally biased region" description="Low complexity" evidence="1">
    <location>
        <begin position="178"/>
        <end position="188"/>
    </location>
</feature>
<feature type="region of interest" description="Disordered" evidence="1">
    <location>
        <begin position="44"/>
        <end position="63"/>
    </location>
</feature>
<feature type="compositionally biased region" description="Low complexity" evidence="1">
    <location>
        <begin position="277"/>
        <end position="286"/>
    </location>
</feature>
<sequence length="356" mass="37326">MQEEVVASWCGHASCFFQSLPCLPKLSVSLYTKPLTLTWRSQSSVRLQVKRNPREATSKRTRDSCSSVRQLNFSGLSDTPYYQPMLLGEGFGEEKEHISGLFVPGVDDSRPSSPAEEHTGGRPGATPGTPYEGPVVTQPNRRPVELNRKEPETQTVLQRQNSSDDEVTFIEDDSMPTPAKAPAKVPAPRRSMGRSFGVEQPLAAPSRRVAPRQRTSSSQSAGGESHMPRPQTPQAKEEGGRAAEGVAPAPKVPLEAPVPVAAPAPVAEVPTSTPLAAAAPPVATTPKPAPMPEVAATTAAGAERTSASAKPAVASMAGAPGAAASAAAAASPPRGEVFGVDSEDEESESTGVRELW</sequence>
<name>A0ABP0IW31_9DINO</name>
<accession>A0ABP0IW31</accession>
<feature type="compositionally biased region" description="Basic and acidic residues" evidence="1">
    <location>
        <begin position="107"/>
        <end position="120"/>
    </location>
</feature>
<feature type="compositionally biased region" description="Polar residues" evidence="1">
    <location>
        <begin position="213"/>
        <end position="222"/>
    </location>
</feature>
<dbReference type="Proteomes" id="UP001642484">
    <property type="component" value="Unassembled WGS sequence"/>
</dbReference>
<proteinExistence type="predicted"/>
<reference evidence="2 3" key="1">
    <citation type="submission" date="2024-02" db="EMBL/GenBank/DDBJ databases">
        <authorList>
            <person name="Chen Y."/>
            <person name="Shah S."/>
            <person name="Dougan E. K."/>
            <person name="Thang M."/>
            <person name="Chan C."/>
        </authorList>
    </citation>
    <scope>NUCLEOTIDE SEQUENCE [LARGE SCALE GENOMIC DNA]</scope>
</reference>